<evidence type="ECO:0000256" key="1">
    <source>
        <dbReference type="ARBA" id="ARBA00004477"/>
    </source>
</evidence>
<dbReference type="PANTHER" id="PTHR13117:SF5">
    <property type="entry name" value="PROTEIN RFT1 HOMOLOG"/>
    <property type="match status" value="1"/>
</dbReference>
<reference evidence="12 13" key="1">
    <citation type="submission" date="2014-11" db="EMBL/GenBank/DDBJ databases">
        <authorList>
            <person name="Zhu J."/>
            <person name="Qi W."/>
            <person name="Song R."/>
        </authorList>
    </citation>
    <scope>NUCLEOTIDE SEQUENCE [LARGE SCALE GENOMIC DNA]</scope>
</reference>
<accession>A0A0G4EWI4</accession>
<evidence type="ECO:0000313" key="13">
    <source>
        <dbReference type="Proteomes" id="UP000041254"/>
    </source>
</evidence>
<keyword evidence="6 11" id="KW-1133">Transmembrane helix</keyword>
<dbReference type="GO" id="GO:0006488">
    <property type="term" value="P:dolichol-linked oligosaccharide biosynthetic process"/>
    <property type="evidence" value="ECO:0007669"/>
    <property type="project" value="InterPro"/>
</dbReference>
<evidence type="ECO:0000256" key="8">
    <source>
        <dbReference type="ARBA" id="ARBA00044793"/>
    </source>
</evidence>
<keyword evidence="7 11" id="KW-0472">Membrane</keyword>
<name>A0A0G4EWI4_VITBC</name>
<dbReference type="Proteomes" id="UP000041254">
    <property type="component" value="Unassembled WGS sequence"/>
</dbReference>
<evidence type="ECO:0000256" key="9">
    <source>
        <dbReference type="ARBA" id="ARBA00045912"/>
    </source>
</evidence>
<protein>
    <recommendedName>
        <fullName evidence="8">Man(5)GlcNAc(2)-PP-dolichol translocation protein RFT1</fullName>
    </recommendedName>
</protein>
<sequence>MEGDCTIVPLAVPCTIMFDRSMYAIRSQVGVQLLTRIVTFIFNAATTRCVDAPTYGIGQLSLPMLNQVALFLPKEGLRRAAQRRTEAKDGTKDDHDDDDQSALNLMWLAEGITVVTAFALGCVWLANPPQKVATIPASGGLSSAAAYRLSIIMVTVGCCIKGIGEPVLIHCQQRGELSVRSQAEGIGLVAKTAGVVVSLMVIRMHGLLAFAVGQVCLDVVWVAYLLMAAHTLEKKGDGTTLMGVVTKLLPSRLKQPVKVPTEGGRGRLRRLRALLARFRGFLGMWLTPAHQRFACEYSLLALQKLLLTEGQNLILMKFFPEEDWGVSVLVQNFASIILRVLFSPIEETATAAFSFMQRSQQADSGDSGEAKPAGPGDETMALLRVLIFMEGSIGWFGAVMGPPFCYSVVFILNGREWAMSAAPRVMQSYCVLLFLMALNGILEAFMYACATPRWLQRCQWVNVAISLSFVLLAVLLKDVGEGGLGLVYASWANMAMRILLVLFYVAMMRHRGVLPAWRGMGGAVRGLVLPKTVKVWGIVVLARLVCEAAIAWGMEGGMRAALLVSSDAADGGASVTAMGLWGVALREAMMAASPPGGRSSSLLLQRTKSLDDIPEVSSGETSEVDAQDRGGPLPEWAERDIDNGFGQYIDVVPEETEEWVRRKPGGLTSGVDLRDMDALLSELGEREIESCCRLSIDVVPEETEEWVRRNLMRSIGPWLDQGIDDDEEPAKPPPKSSPSPARVLPSLRRTKEDEGITYKTYPGERKTWWQRLWRALRVGSTSCGARKPPRPRLPTAKVRPLVHTTDRCPHLIKTPW</sequence>
<dbReference type="PANTHER" id="PTHR13117">
    <property type="entry name" value="ENDOPLASMIC RETICULUM MULTISPAN TRANSMEMBRANE PROTEIN-RELATED"/>
    <property type="match status" value="1"/>
</dbReference>
<comment type="pathway">
    <text evidence="2">Protein modification; protein glycosylation.</text>
</comment>
<comment type="similarity">
    <text evidence="3">Belongs to the RFT1 family.</text>
</comment>
<comment type="function">
    <text evidence="9">Intramembrane glycolipid transporter that operates in the biosynthetic pathway of dolichol-linked oligosaccharides, the glycan precursors employed in protein asparagine (N)-glycosylation. The sequential addition of sugars to dolichol pyrophosphate produces dolichol-linked oligosaccharides containing fourteen sugars, including two GlcNAcs, nine mannoses and three glucoses. Once assembled, the oligosaccharide is transferred from the lipid to nascent proteins by oligosaccharyltransferases. The assembly of dolichol-linked oligosaccharides begins on the cytosolic side of the endoplasmic reticulum membrane and finishes in its lumen. RFT1 could mediate the translocation of the cytosolically oriented intermediate DolPP-GlcNAc2Man5, produced by ALG11, into the ER lumen where dolichol-linked oligosaccharides assembly continues. However, the intramembrane lipid transporter activity could not be confirmed in vitro.</text>
</comment>
<dbReference type="OrthoDB" id="449502at2759"/>
<dbReference type="Pfam" id="PF04506">
    <property type="entry name" value="Rft-1"/>
    <property type="match status" value="1"/>
</dbReference>
<evidence type="ECO:0000313" key="12">
    <source>
        <dbReference type="EMBL" id="CEM02711.1"/>
    </source>
</evidence>
<dbReference type="AlphaFoldDB" id="A0A0G4EWI4"/>
<evidence type="ECO:0000256" key="5">
    <source>
        <dbReference type="ARBA" id="ARBA00022824"/>
    </source>
</evidence>
<evidence type="ECO:0000256" key="4">
    <source>
        <dbReference type="ARBA" id="ARBA00022692"/>
    </source>
</evidence>
<evidence type="ECO:0000256" key="3">
    <source>
        <dbReference type="ARBA" id="ARBA00010288"/>
    </source>
</evidence>
<comment type="subcellular location">
    <subcellularLocation>
        <location evidence="1">Endoplasmic reticulum membrane</location>
        <topology evidence="1">Multi-pass membrane protein</topology>
    </subcellularLocation>
</comment>
<feature type="transmembrane region" description="Helical" evidence="11">
    <location>
        <begin position="460"/>
        <end position="476"/>
    </location>
</feature>
<feature type="region of interest" description="Disordered" evidence="10">
    <location>
        <begin position="718"/>
        <end position="749"/>
    </location>
</feature>
<proteinExistence type="inferred from homology"/>
<dbReference type="STRING" id="1169540.A0A0G4EWI4"/>
<feature type="transmembrane region" description="Helical" evidence="11">
    <location>
        <begin position="488"/>
        <end position="507"/>
    </location>
</feature>
<dbReference type="InParanoid" id="A0A0G4EWI4"/>
<evidence type="ECO:0000256" key="11">
    <source>
        <dbReference type="SAM" id="Phobius"/>
    </source>
</evidence>
<feature type="transmembrane region" description="Helical" evidence="11">
    <location>
        <begin position="426"/>
        <end position="448"/>
    </location>
</feature>
<evidence type="ECO:0000256" key="2">
    <source>
        <dbReference type="ARBA" id="ARBA00004922"/>
    </source>
</evidence>
<feature type="transmembrane region" description="Helical" evidence="11">
    <location>
        <begin position="393"/>
        <end position="414"/>
    </location>
</feature>
<evidence type="ECO:0000256" key="7">
    <source>
        <dbReference type="ARBA" id="ARBA00023136"/>
    </source>
</evidence>
<keyword evidence="13" id="KW-1185">Reference proteome</keyword>
<dbReference type="GO" id="GO:0005789">
    <property type="term" value="C:endoplasmic reticulum membrane"/>
    <property type="evidence" value="ECO:0007669"/>
    <property type="project" value="UniProtKB-SubCell"/>
</dbReference>
<keyword evidence="5" id="KW-0256">Endoplasmic reticulum</keyword>
<dbReference type="GO" id="GO:0034203">
    <property type="term" value="P:glycolipid translocation"/>
    <property type="evidence" value="ECO:0007669"/>
    <property type="project" value="TreeGrafter"/>
</dbReference>
<keyword evidence="4 11" id="KW-0812">Transmembrane</keyword>
<dbReference type="OMA" id="INEGCAW"/>
<dbReference type="InterPro" id="IPR007594">
    <property type="entry name" value="RFT1"/>
</dbReference>
<evidence type="ECO:0000256" key="10">
    <source>
        <dbReference type="SAM" id="MobiDB-lite"/>
    </source>
</evidence>
<dbReference type="EMBL" id="CDMY01000333">
    <property type="protein sequence ID" value="CEM02711.1"/>
    <property type="molecule type" value="Genomic_DNA"/>
</dbReference>
<dbReference type="VEuPathDB" id="CryptoDB:Vbra_13748"/>
<evidence type="ECO:0000256" key="6">
    <source>
        <dbReference type="ARBA" id="ARBA00022989"/>
    </source>
</evidence>
<feature type="region of interest" description="Disordered" evidence="10">
    <location>
        <begin position="613"/>
        <end position="635"/>
    </location>
</feature>
<organism evidence="12 13">
    <name type="scientific">Vitrella brassicaformis (strain CCMP3155)</name>
    <dbReference type="NCBI Taxonomy" id="1169540"/>
    <lineage>
        <taxon>Eukaryota</taxon>
        <taxon>Sar</taxon>
        <taxon>Alveolata</taxon>
        <taxon>Colpodellida</taxon>
        <taxon>Vitrellaceae</taxon>
        <taxon>Vitrella</taxon>
    </lineage>
</organism>
<gene>
    <name evidence="12" type="ORF">Vbra_13748</name>
</gene>